<dbReference type="EMBL" id="FYDG01000001">
    <property type="protein sequence ID" value="SNB60725.1"/>
    <property type="molecule type" value="Genomic_DNA"/>
</dbReference>
<dbReference type="AlphaFoldDB" id="A0A212QMZ7"/>
<dbReference type="RefSeq" id="WP_088519314.1">
    <property type="nucleotide sequence ID" value="NZ_FYDG01000001.1"/>
</dbReference>
<accession>A0A212QMZ7</accession>
<dbReference type="CDD" id="cd21471">
    <property type="entry name" value="CrtC-like"/>
    <property type="match status" value="1"/>
</dbReference>
<reference evidence="3" key="1">
    <citation type="submission" date="2017-06" db="EMBL/GenBank/DDBJ databases">
        <authorList>
            <person name="Varghese N."/>
            <person name="Submissions S."/>
        </authorList>
    </citation>
    <scope>NUCLEOTIDE SEQUENCE [LARGE SCALE GENOMIC DNA]</scope>
    <source>
        <strain evidence="3">DSM 137</strain>
    </source>
</reference>
<evidence type="ECO:0000256" key="1">
    <source>
        <dbReference type="SAM" id="MobiDB-lite"/>
    </source>
</evidence>
<gene>
    <name evidence="2" type="ORF">SAMN06265338_101899</name>
</gene>
<organism evidence="2 3">
    <name type="scientific">Rhodoblastus acidophilus</name>
    <name type="common">Rhodopseudomonas acidophila</name>
    <dbReference type="NCBI Taxonomy" id="1074"/>
    <lineage>
        <taxon>Bacteria</taxon>
        <taxon>Pseudomonadati</taxon>
        <taxon>Pseudomonadota</taxon>
        <taxon>Alphaproteobacteria</taxon>
        <taxon>Hyphomicrobiales</taxon>
        <taxon>Rhodoblastaceae</taxon>
        <taxon>Rhodoblastus</taxon>
    </lineage>
</organism>
<proteinExistence type="predicted"/>
<keyword evidence="3" id="KW-1185">Reference proteome</keyword>
<feature type="region of interest" description="Disordered" evidence="1">
    <location>
        <begin position="1"/>
        <end position="44"/>
    </location>
</feature>
<evidence type="ECO:0000313" key="2">
    <source>
        <dbReference type="EMBL" id="SNB60725.1"/>
    </source>
</evidence>
<dbReference type="SUPFAM" id="SSF159245">
    <property type="entry name" value="AttH-like"/>
    <property type="match status" value="1"/>
</dbReference>
<evidence type="ECO:0000313" key="3">
    <source>
        <dbReference type="Proteomes" id="UP000198418"/>
    </source>
</evidence>
<name>A0A212QMZ7_RHOAC</name>
<sequence>MPEDELLQTTDAAPPASRIEQSGGGGGDAPASDDKPVQGPRFNAPVAQGGYSWWYVDALSDDGRNGITIIALVGSVFSPYYAAMRRRGGGDPLEHVSLNVAIYGEGKRWSMTERGSDAVKRDKTWLQIGPSSLEWRDGALTIHIDEIAVPLPKRIRGTVRVYPTAVHGKPYQLDSAGRHFWEPIAPCARVEVDLKRPALRWSGEGYLDSNRGDEPLEAAFKRWDWSRTALKRGAAVLYDVTGRDGDGPTLGLRFDPNGDVKPFEAPPFAQLPSTLWRVQRGTRVDRQGGARVVKTLEDTPFYARSVLETNILGETATAMHESLCLDRFNSRWVQTLLPFRIPRAMR</sequence>
<dbReference type="OrthoDB" id="5491608at2"/>
<protein>
    <submittedName>
        <fullName evidence="2">Hydroxyneurosporene synthase</fullName>
    </submittedName>
</protein>
<dbReference type="Proteomes" id="UP000198418">
    <property type="component" value="Unassembled WGS sequence"/>
</dbReference>